<dbReference type="Proteomes" id="UP000198556">
    <property type="component" value="Unassembled WGS sequence"/>
</dbReference>
<dbReference type="Pfam" id="PF00702">
    <property type="entry name" value="Hydrolase"/>
    <property type="match status" value="1"/>
</dbReference>
<accession>A0A1H9PK75</accession>
<dbReference type="RefSeq" id="WP_089748018.1">
    <property type="nucleotide sequence ID" value="NZ_FOGF01000061.1"/>
</dbReference>
<dbReference type="STRING" id="137733.SAMN05421767_1615"/>
<evidence type="ECO:0000256" key="4">
    <source>
        <dbReference type="ARBA" id="ARBA00022842"/>
    </source>
</evidence>
<dbReference type="InterPro" id="IPR006439">
    <property type="entry name" value="HAD-SF_hydro_IA"/>
</dbReference>
<dbReference type="SFLD" id="SFLDG01129">
    <property type="entry name" value="C1.5:_HAD__Beta-PGM__Phosphata"/>
    <property type="match status" value="1"/>
</dbReference>
<dbReference type="OrthoDB" id="25198at2"/>
<dbReference type="GO" id="GO:0044281">
    <property type="term" value="P:small molecule metabolic process"/>
    <property type="evidence" value="ECO:0007669"/>
    <property type="project" value="UniProtKB-ARBA"/>
</dbReference>
<dbReference type="PANTHER" id="PTHR46470:SF2">
    <property type="entry name" value="GLYCERALDEHYDE 3-PHOSPHATE PHOSPHATASE"/>
    <property type="match status" value="1"/>
</dbReference>
<name>A0A1H9PK75_9LACT</name>
<dbReference type="InterPro" id="IPR036412">
    <property type="entry name" value="HAD-like_sf"/>
</dbReference>
<dbReference type="InterPro" id="IPR023214">
    <property type="entry name" value="HAD_sf"/>
</dbReference>
<dbReference type="InterPro" id="IPR006549">
    <property type="entry name" value="HAD-SF_hydro_IIIA"/>
</dbReference>
<dbReference type="SFLD" id="SFLDS00003">
    <property type="entry name" value="Haloacid_Dehalogenase"/>
    <property type="match status" value="1"/>
</dbReference>
<comment type="cofactor">
    <cofactor evidence="1">
        <name>Mg(2+)</name>
        <dbReference type="ChEBI" id="CHEBI:18420"/>
    </cofactor>
</comment>
<evidence type="ECO:0000256" key="3">
    <source>
        <dbReference type="ARBA" id="ARBA00022801"/>
    </source>
</evidence>
<dbReference type="GO" id="GO:0046872">
    <property type="term" value="F:metal ion binding"/>
    <property type="evidence" value="ECO:0007669"/>
    <property type="project" value="UniProtKB-KW"/>
</dbReference>
<dbReference type="NCBIfam" id="TIGR01549">
    <property type="entry name" value="HAD-SF-IA-v1"/>
    <property type="match status" value="1"/>
</dbReference>
<dbReference type="Gene3D" id="3.40.50.1000">
    <property type="entry name" value="HAD superfamily/HAD-like"/>
    <property type="match status" value="1"/>
</dbReference>
<evidence type="ECO:0000313" key="5">
    <source>
        <dbReference type="EMBL" id="SER48612.1"/>
    </source>
</evidence>
<dbReference type="PRINTS" id="PR00413">
    <property type="entry name" value="HADHALOGNASE"/>
</dbReference>
<dbReference type="SUPFAM" id="SSF56784">
    <property type="entry name" value="HAD-like"/>
    <property type="match status" value="1"/>
</dbReference>
<keyword evidence="6" id="KW-1185">Reference proteome</keyword>
<gene>
    <name evidence="5" type="ORF">SAMN05421767_1615</name>
</gene>
<dbReference type="InterPro" id="IPR023198">
    <property type="entry name" value="PGP-like_dom2"/>
</dbReference>
<evidence type="ECO:0000313" key="6">
    <source>
        <dbReference type="Proteomes" id="UP000198556"/>
    </source>
</evidence>
<dbReference type="GO" id="GO:0016791">
    <property type="term" value="F:phosphatase activity"/>
    <property type="evidence" value="ECO:0007669"/>
    <property type="project" value="TreeGrafter"/>
</dbReference>
<dbReference type="EMBL" id="FOGF01000061">
    <property type="protein sequence ID" value="SER48612.1"/>
    <property type="molecule type" value="Genomic_DNA"/>
</dbReference>
<evidence type="ECO:0000256" key="2">
    <source>
        <dbReference type="ARBA" id="ARBA00022723"/>
    </source>
</evidence>
<evidence type="ECO:0000256" key="1">
    <source>
        <dbReference type="ARBA" id="ARBA00001946"/>
    </source>
</evidence>
<keyword evidence="2" id="KW-0479">Metal-binding</keyword>
<reference evidence="5 6" key="1">
    <citation type="submission" date="2016-10" db="EMBL/GenBank/DDBJ databases">
        <authorList>
            <person name="de Groot N.N."/>
        </authorList>
    </citation>
    <scope>NUCLEOTIDE SEQUENCE [LARGE SCALE GENOMIC DNA]</scope>
    <source>
        <strain evidence="5 6">DSM 15827</strain>
    </source>
</reference>
<proteinExistence type="predicted"/>
<organism evidence="5 6">
    <name type="scientific">Granulicatella balaenopterae</name>
    <dbReference type="NCBI Taxonomy" id="137733"/>
    <lineage>
        <taxon>Bacteria</taxon>
        <taxon>Bacillati</taxon>
        <taxon>Bacillota</taxon>
        <taxon>Bacilli</taxon>
        <taxon>Lactobacillales</taxon>
        <taxon>Carnobacteriaceae</taxon>
        <taxon>Granulicatella</taxon>
    </lineage>
</organism>
<dbReference type="Gene3D" id="1.10.150.240">
    <property type="entry name" value="Putative phosphatase, domain 2"/>
    <property type="match status" value="1"/>
</dbReference>
<keyword evidence="4" id="KW-0460">Magnesium</keyword>
<sequence length="240" mass="28046">MANKTTTLSPRTLIFDLDDTLYSKADVFYRTFIDYGTTSLPKHELYDLYAGFSDEAFILYRNGTLTLDESHLHRVKNLFEALNQPKETSIYKEFSKKYVDKMNHLELSDEWKENLNELTKQGYNLAILTNGPSEHQRRKLVSLGIEDYISHDKWFISDELGYRKPEPEIFKKVENLLAVDHSECVMIGDSYYNDMIGARDSKWHSVMYWEHAKTAITDDTVFPIVQSPSELVEHLQQLKD</sequence>
<dbReference type="NCBIfam" id="TIGR01662">
    <property type="entry name" value="HAD-SF-IIIA"/>
    <property type="match status" value="1"/>
</dbReference>
<dbReference type="InterPro" id="IPR051400">
    <property type="entry name" value="HAD-like_hydrolase"/>
</dbReference>
<dbReference type="AlphaFoldDB" id="A0A1H9PK75"/>
<keyword evidence="3 5" id="KW-0378">Hydrolase</keyword>
<protein>
    <submittedName>
        <fullName evidence="5">Putative hydrolase of the HAD superfamily</fullName>
    </submittedName>
</protein>
<dbReference type="PANTHER" id="PTHR46470">
    <property type="entry name" value="N-ACYLNEURAMINATE-9-PHOSPHATASE"/>
    <property type="match status" value="1"/>
</dbReference>